<proteinExistence type="predicted"/>
<evidence type="ECO:0000313" key="3">
    <source>
        <dbReference type="Proteomes" id="UP000297716"/>
    </source>
</evidence>
<dbReference type="EMBL" id="SKBN01000025">
    <property type="protein sequence ID" value="TGJ86566.1"/>
    <property type="molecule type" value="Genomic_DNA"/>
</dbReference>
<name>A0A4Z0ZAM8_9PEZI</name>
<evidence type="ECO:0000256" key="1">
    <source>
        <dbReference type="SAM" id="MobiDB-lite"/>
    </source>
</evidence>
<organism evidence="2 3">
    <name type="scientific">Xylaria hypoxylon</name>
    <dbReference type="NCBI Taxonomy" id="37992"/>
    <lineage>
        <taxon>Eukaryota</taxon>
        <taxon>Fungi</taxon>
        <taxon>Dikarya</taxon>
        <taxon>Ascomycota</taxon>
        <taxon>Pezizomycotina</taxon>
        <taxon>Sordariomycetes</taxon>
        <taxon>Xylariomycetidae</taxon>
        <taxon>Xylariales</taxon>
        <taxon>Xylariaceae</taxon>
        <taxon>Xylaria</taxon>
    </lineage>
</organism>
<evidence type="ECO:0000313" key="2">
    <source>
        <dbReference type="EMBL" id="TGJ86566.1"/>
    </source>
</evidence>
<dbReference type="OrthoDB" id="5245193at2759"/>
<dbReference type="Proteomes" id="UP000297716">
    <property type="component" value="Unassembled WGS sequence"/>
</dbReference>
<keyword evidence="3" id="KW-1185">Reference proteome</keyword>
<comment type="caution">
    <text evidence="2">The sequence shown here is derived from an EMBL/GenBank/DDBJ whole genome shotgun (WGS) entry which is preliminary data.</text>
</comment>
<feature type="compositionally biased region" description="Basic and acidic residues" evidence="1">
    <location>
        <begin position="76"/>
        <end position="95"/>
    </location>
</feature>
<feature type="region of interest" description="Disordered" evidence="1">
    <location>
        <begin position="76"/>
        <end position="104"/>
    </location>
</feature>
<reference evidence="2 3" key="1">
    <citation type="submission" date="2019-03" db="EMBL/GenBank/DDBJ databases">
        <title>Draft genome sequence of Xylaria hypoxylon DSM 108379, a ubiquitous saprotrophic-parasitic fungi on hardwood.</title>
        <authorList>
            <person name="Buettner E."/>
            <person name="Leonhardt S."/>
            <person name="Gebauer A.M."/>
            <person name="Liers C."/>
            <person name="Hofrichter M."/>
            <person name="Kellner H."/>
        </authorList>
    </citation>
    <scope>NUCLEOTIDE SEQUENCE [LARGE SCALE GENOMIC DNA]</scope>
    <source>
        <strain evidence="2 3">DSM 108379</strain>
    </source>
</reference>
<protein>
    <submittedName>
        <fullName evidence="2">Uncharacterized protein</fullName>
    </submittedName>
</protein>
<gene>
    <name evidence="2" type="ORF">E0Z10_g2163</name>
</gene>
<accession>A0A4Z0ZAM8</accession>
<dbReference type="AlphaFoldDB" id="A0A4Z0ZAM8"/>
<sequence>MGRNDYRDESVYDTRPYHALYISDDEGDDDICVWKDAPELSDYDSVDEPLAGHVREAGVDRKEKQKHIDSYFMRARAGEKTESPEKNKKLEEIKRPQTTRASTPPRITKEIESKLADIPLSDIDSETGKLTEEAFREREVQYALSTARRSLTHMSQFLLKLEARASKTTKEGIRQTLDATVQDMNYDFNACGSDGGPPDPDHKSEIEEIKNLSNELYNRLYLIDRHWRRIAREARDAEGRSPDISILSEPDIKEWIKVELQTNNLAAEETCFYTVRDLKSSRSFFDWVMYLRKLCEFGDHPHEEAKLIELAWRFLDRNLRGPRPLNPTSIVQFIADLDGMRRSGVWAEILKDPEKQETDDAAAWKLMRRYWSSRRRRVRRKGCM</sequence>